<dbReference type="SMART" id="SM00354">
    <property type="entry name" value="HTH_LACI"/>
    <property type="match status" value="1"/>
</dbReference>
<dbReference type="GO" id="GO:0003700">
    <property type="term" value="F:DNA-binding transcription factor activity"/>
    <property type="evidence" value="ECO:0007669"/>
    <property type="project" value="TreeGrafter"/>
</dbReference>
<dbReference type="EMBL" id="SLZZ01000002">
    <property type="protein sequence ID" value="TCS82387.1"/>
    <property type="molecule type" value="Genomic_DNA"/>
</dbReference>
<feature type="domain" description="HTH lacI-type" evidence="4">
    <location>
        <begin position="2"/>
        <end position="56"/>
    </location>
</feature>
<dbReference type="InterPro" id="IPR001761">
    <property type="entry name" value="Peripla_BP/Lac1_sug-bd_dom"/>
</dbReference>
<keyword evidence="2" id="KW-0238">DNA-binding</keyword>
<comment type="caution">
    <text evidence="5">The sequence shown here is derived from an EMBL/GenBank/DDBJ whole genome shotgun (WGS) entry which is preliminary data.</text>
</comment>
<dbReference type="PRINTS" id="PR00036">
    <property type="entry name" value="HTHLACI"/>
</dbReference>
<dbReference type="Proteomes" id="UP000295726">
    <property type="component" value="Unassembled WGS sequence"/>
</dbReference>
<sequence>MSTIKDVAKHAGVSIATVSYIINGTKPITAETRERVLQAIEELNYAPNQTAKSFKTGRKNIIAFIVPDISNNYFANIIDSLENELRKSGYNLILTNTKESKENEIQQLKYLASGIADGIVLASAAQDYAEIESYIPESFPVVLIDRKLKNCPLDIINVSDANAITTGMEQLLRKGHTRIGYIGDFPHLSTAKERLQLYLDFLEKNNMPIVQNLIKNTNSLSHEAYYLTGELLKEECTAIVVGNNVMTADAYNYLANHRELSSGVQILGYQHKDLSHPFSTKDGIIVLNEKDMGIAAAQQILSRIQMPEQPQREIIICNQYAVSITPQ</sequence>
<dbReference type="Gene3D" id="1.10.260.40">
    <property type="entry name" value="lambda repressor-like DNA-binding domains"/>
    <property type="match status" value="1"/>
</dbReference>
<dbReference type="InterPro" id="IPR028082">
    <property type="entry name" value="Peripla_BP_I"/>
</dbReference>
<dbReference type="PANTHER" id="PTHR30146">
    <property type="entry name" value="LACI-RELATED TRANSCRIPTIONAL REPRESSOR"/>
    <property type="match status" value="1"/>
</dbReference>
<evidence type="ECO:0000313" key="5">
    <source>
        <dbReference type="EMBL" id="TCS82387.1"/>
    </source>
</evidence>
<reference evidence="5 6" key="1">
    <citation type="submission" date="2019-03" db="EMBL/GenBank/DDBJ databases">
        <title>Genomic Encyclopedia of Type Strains, Phase IV (KMG-IV): sequencing the most valuable type-strain genomes for metagenomic binning, comparative biology and taxonomic classification.</title>
        <authorList>
            <person name="Goeker M."/>
        </authorList>
    </citation>
    <scope>NUCLEOTIDE SEQUENCE [LARGE SCALE GENOMIC DNA]</scope>
    <source>
        <strain evidence="5 6">DSM 29489</strain>
    </source>
</reference>
<dbReference type="InterPro" id="IPR010982">
    <property type="entry name" value="Lambda_DNA-bd_dom_sf"/>
</dbReference>
<evidence type="ECO:0000256" key="2">
    <source>
        <dbReference type="ARBA" id="ARBA00023125"/>
    </source>
</evidence>
<dbReference type="OrthoDB" id="9784962at2"/>
<keyword evidence="1" id="KW-0805">Transcription regulation</keyword>
<dbReference type="Pfam" id="PF00532">
    <property type="entry name" value="Peripla_BP_1"/>
    <property type="match status" value="1"/>
</dbReference>
<evidence type="ECO:0000256" key="1">
    <source>
        <dbReference type="ARBA" id="ARBA00023015"/>
    </source>
</evidence>
<dbReference type="AlphaFoldDB" id="A0A4R3KGC8"/>
<dbReference type="PROSITE" id="PS50932">
    <property type="entry name" value="HTH_LACI_2"/>
    <property type="match status" value="1"/>
</dbReference>
<keyword evidence="6" id="KW-1185">Reference proteome</keyword>
<dbReference type="SUPFAM" id="SSF47413">
    <property type="entry name" value="lambda repressor-like DNA-binding domains"/>
    <property type="match status" value="1"/>
</dbReference>
<dbReference type="Pfam" id="PF00356">
    <property type="entry name" value="LacI"/>
    <property type="match status" value="1"/>
</dbReference>
<dbReference type="SUPFAM" id="SSF53822">
    <property type="entry name" value="Periplasmic binding protein-like I"/>
    <property type="match status" value="1"/>
</dbReference>
<accession>A0A4R3KGC8</accession>
<dbReference type="GO" id="GO:0000976">
    <property type="term" value="F:transcription cis-regulatory region binding"/>
    <property type="evidence" value="ECO:0007669"/>
    <property type="project" value="TreeGrafter"/>
</dbReference>
<evidence type="ECO:0000259" key="4">
    <source>
        <dbReference type="PROSITE" id="PS50932"/>
    </source>
</evidence>
<dbReference type="InterPro" id="IPR000843">
    <property type="entry name" value="HTH_LacI"/>
</dbReference>
<evidence type="ECO:0000313" key="6">
    <source>
        <dbReference type="Proteomes" id="UP000295726"/>
    </source>
</evidence>
<proteinExistence type="predicted"/>
<gene>
    <name evidence="5" type="ORF">EDD59_102258</name>
</gene>
<dbReference type="RefSeq" id="WP_132378685.1">
    <property type="nucleotide sequence ID" value="NZ_SLZZ01000002.1"/>
</dbReference>
<name>A0A4R3KGC8_9FIRM</name>
<protein>
    <submittedName>
        <fullName evidence="5">LacI family transcriptional regulator</fullName>
    </submittedName>
</protein>
<dbReference type="CDD" id="cd01392">
    <property type="entry name" value="HTH_LacI"/>
    <property type="match status" value="1"/>
</dbReference>
<dbReference type="PROSITE" id="PS00356">
    <property type="entry name" value="HTH_LACI_1"/>
    <property type="match status" value="1"/>
</dbReference>
<dbReference type="CDD" id="cd06267">
    <property type="entry name" value="PBP1_LacI_sugar_binding-like"/>
    <property type="match status" value="1"/>
</dbReference>
<dbReference type="Gene3D" id="3.40.50.2300">
    <property type="match status" value="2"/>
</dbReference>
<dbReference type="PANTHER" id="PTHR30146:SF109">
    <property type="entry name" value="HTH-TYPE TRANSCRIPTIONAL REGULATOR GALS"/>
    <property type="match status" value="1"/>
</dbReference>
<evidence type="ECO:0000256" key="3">
    <source>
        <dbReference type="ARBA" id="ARBA00023163"/>
    </source>
</evidence>
<organism evidence="5 6">
    <name type="scientific">Muricomes intestini</name>
    <dbReference type="NCBI Taxonomy" id="1796634"/>
    <lineage>
        <taxon>Bacteria</taxon>
        <taxon>Bacillati</taxon>
        <taxon>Bacillota</taxon>
        <taxon>Clostridia</taxon>
        <taxon>Lachnospirales</taxon>
        <taxon>Lachnospiraceae</taxon>
        <taxon>Muricomes</taxon>
    </lineage>
</organism>
<keyword evidence="3" id="KW-0804">Transcription</keyword>